<evidence type="ECO:0000256" key="9">
    <source>
        <dbReference type="ARBA" id="ARBA00023136"/>
    </source>
</evidence>
<dbReference type="InterPro" id="IPR001708">
    <property type="entry name" value="YidC/ALB3/OXA1/COX18"/>
</dbReference>
<evidence type="ECO:0000256" key="1">
    <source>
        <dbReference type="ARBA" id="ARBA00004429"/>
    </source>
</evidence>
<evidence type="ECO:0000256" key="13">
    <source>
        <dbReference type="HAMAP-Rule" id="MF_01810"/>
    </source>
</evidence>
<evidence type="ECO:0000259" key="16">
    <source>
        <dbReference type="Pfam" id="PF14849"/>
    </source>
</evidence>
<dbReference type="InterPro" id="IPR028053">
    <property type="entry name" value="Membr_insert_YidC_N"/>
</dbReference>
<keyword evidence="4 13" id="KW-0813">Transport</keyword>
<comment type="similarity">
    <text evidence="2 13">Belongs to the OXA1/ALB3/YidC family. Type 1 subfamily.</text>
</comment>
<feature type="transmembrane region" description="Helical" evidence="13">
    <location>
        <begin position="568"/>
        <end position="590"/>
    </location>
</feature>
<dbReference type="HAMAP" id="MF_01810">
    <property type="entry name" value="YidC_type1"/>
    <property type="match status" value="1"/>
</dbReference>
<dbReference type="InterPro" id="IPR047196">
    <property type="entry name" value="YidC_ALB_C"/>
</dbReference>
<dbReference type="CDD" id="cd19961">
    <property type="entry name" value="EcYidC-like_peri"/>
    <property type="match status" value="1"/>
</dbReference>
<dbReference type="NCBIfam" id="TIGR03592">
    <property type="entry name" value="yidC_oxa1_cterm"/>
    <property type="match status" value="1"/>
</dbReference>
<evidence type="ECO:0000256" key="5">
    <source>
        <dbReference type="ARBA" id="ARBA00022475"/>
    </source>
</evidence>
<reference evidence="17 18" key="1">
    <citation type="submission" date="2016-09" db="EMBL/GenBank/DDBJ databases">
        <authorList>
            <person name="Capua I."/>
            <person name="De Benedictis P."/>
            <person name="Joannis T."/>
            <person name="Lombin L.H."/>
            <person name="Cattoli G."/>
        </authorList>
    </citation>
    <scope>NUCLEOTIDE SEQUENCE [LARGE SCALE GENOMIC DNA]</scope>
    <source>
        <strain evidence="17 18">UB20</strain>
    </source>
</reference>
<feature type="domain" description="Membrane insertase YidC/Oxa/ALB C-terminal" evidence="15">
    <location>
        <begin position="385"/>
        <end position="586"/>
    </location>
</feature>
<keyword evidence="5 13" id="KW-1003">Cell membrane</keyword>
<dbReference type="EMBL" id="FMMM01000078">
    <property type="protein sequence ID" value="SCQ24020.1"/>
    <property type="molecule type" value="Genomic_DNA"/>
</dbReference>
<evidence type="ECO:0000313" key="18">
    <source>
        <dbReference type="Proteomes" id="UP000182057"/>
    </source>
</evidence>
<dbReference type="Gene3D" id="2.70.98.90">
    <property type="match status" value="1"/>
</dbReference>
<dbReference type="Pfam" id="PF14849">
    <property type="entry name" value="YidC_periplas"/>
    <property type="match status" value="1"/>
</dbReference>
<evidence type="ECO:0000256" key="2">
    <source>
        <dbReference type="ARBA" id="ARBA00010527"/>
    </source>
</evidence>
<feature type="transmembrane region" description="Helical" evidence="13">
    <location>
        <begin position="543"/>
        <end position="562"/>
    </location>
</feature>
<dbReference type="PANTHER" id="PTHR12428:SF65">
    <property type="entry name" value="CYTOCHROME C OXIDASE ASSEMBLY PROTEIN COX18, MITOCHONDRIAL"/>
    <property type="match status" value="1"/>
</dbReference>
<dbReference type="Pfam" id="PF02096">
    <property type="entry name" value="60KD_IMP"/>
    <property type="match status" value="1"/>
</dbReference>
<evidence type="ECO:0000256" key="4">
    <source>
        <dbReference type="ARBA" id="ARBA00022448"/>
    </source>
</evidence>
<organism evidence="17 18">
    <name type="scientific">Tannerella forsythia</name>
    <name type="common">Bacteroides forsythus</name>
    <dbReference type="NCBI Taxonomy" id="28112"/>
    <lineage>
        <taxon>Bacteria</taxon>
        <taxon>Pseudomonadati</taxon>
        <taxon>Bacteroidota</taxon>
        <taxon>Bacteroidia</taxon>
        <taxon>Bacteroidales</taxon>
        <taxon>Tannerellaceae</taxon>
        <taxon>Tannerella</taxon>
    </lineage>
</organism>
<evidence type="ECO:0000256" key="8">
    <source>
        <dbReference type="ARBA" id="ARBA00022989"/>
    </source>
</evidence>
<evidence type="ECO:0000256" key="7">
    <source>
        <dbReference type="ARBA" id="ARBA00022927"/>
    </source>
</evidence>
<evidence type="ECO:0000256" key="3">
    <source>
        <dbReference type="ARBA" id="ARBA00015325"/>
    </source>
</evidence>
<comment type="subunit">
    <text evidence="13">Interacts with the Sec translocase complex via SecD. Specifically interacts with transmembrane segments of nascent integral membrane proteins during membrane integration.</text>
</comment>
<evidence type="ECO:0000313" key="17">
    <source>
        <dbReference type="EMBL" id="SCQ24020.1"/>
    </source>
</evidence>
<keyword evidence="8 13" id="KW-1133">Transmembrane helix</keyword>
<feature type="region of interest" description="Disordered" evidence="14">
    <location>
        <begin position="604"/>
        <end position="650"/>
    </location>
</feature>
<evidence type="ECO:0000256" key="14">
    <source>
        <dbReference type="SAM" id="MobiDB-lite"/>
    </source>
</evidence>
<dbReference type="GO" id="GO:0032977">
    <property type="term" value="F:membrane insertase activity"/>
    <property type="evidence" value="ECO:0007669"/>
    <property type="project" value="InterPro"/>
</dbReference>
<feature type="domain" description="Membrane insertase YidC N-terminal" evidence="16">
    <location>
        <begin position="98"/>
        <end position="371"/>
    </location>
</feature>
<evidence type="ECO:0000256" key="11">
    <source>
        <dbReference type="ARBA" id="ARBA00033245"/>
    </source>
</evidence>
<evidence type="ECO:0000256" key="12">
    <source>
        <dbReference type="ARBA" id="ARBA00033342"/>
    </source>
</evidence>
<dbReference type="Proteomes" id="UP000182057">
    <property type="component" value="Unassembled WGS sequence"/>
</dbReference>
<accession>A0A1D3URC7</accession>
<protein>
    <recommendedName>
        <fullName evidence="3 13">Membrane protein insertase YidC</fullName>
    </recommendedName>
    <alternativeName>
        <fullName evidence="12 13">Foldase YidC</fullName>
    </alternativeName>
    <alternativeName>
        <fullName evidence="11 13">Membrane integrase YidC</fullName>
    </alternativeName>
    <alternativeName>
        <fullName evidence="13">Membrane protein YidC</fullName>
    </alternativeName>
</protein>
<name>A0A1D3URC7_TANFO</name>
<evidence type="ECO:0000256" key="10">
    <source>
        <dbReference type="ARBA" id="ARBA00023186"/>
    </source>
</evidence>
<evidence type="ECO:0000256" key="6">
    <source>
        <dbReference type="ARBA" id="ARBA00022692"/>
    </source>
</evidence>
<dbReference type="NCBIfam" id="TIGR03593">
    <property type="entry name" value="yidC_nterm"/>
    <property type="match status" value="1"/>
</dbReference>
<keyword evidence="6 13" id="KW-0812">Transmembrane</keyword>
<dbReference type="InterPro" id="IPR028055">
    <property type="entry name" value="YidC/Oxa/ALB_C"/>
</dbReference>
<comment type="function">
    <text evidence="13">Required for the insertion and/or proper folding and/or complex formation of integral membrane proteins into the membrane. Involved in integration of membrane proteins that insert both dependently and independently of the Sec translocase complex, as well as at least some lipoproteins. Aids folding of multispanning membrane proteins.</text>
</comment>
<dbReference type="CDD" id="cd20070">
    <property type="entry name" value="5TM_YidC_Alb3"/>
    <property type="match status" value="1"/>
</dbReference>
<dbReference type="InterPro" id="IPR038221">
    <property type="entry name" value="YidC_periplasmic_sf"/>
</dbReference>
<keyword evidence="7 13" id="KW-0653">Protein transport</keyword>
<feature type="transmembrane region" description="Helical" evidence="13">
    <location>
        <begin position="382"/>
        <end position="405"/>
    </location>
</feature>
<comment type="subcellular location">
    <subcellularLocation>
        <location evidence="1">Cell inner membrane</location>
        <topology evidence="1">Multi-pass membrane protein</topology>
    </subcellularLocation>
    <subcellularLocation>
        <location evidence="13">Cell membrane</location>
        <topology evidence="13">Multi-pass membrane protein</topology>
    </subcellularLocation>
</comment>
<evidence type="ECO:0000259" key="15">
    <source>
        <dbReference type="Pfam" id="PF02096"/>
    </source>
</evidence>
<feature type="transmembrane region" description="Helical" evidence="13">
    <location>
        <begin position="514"/>
        <end position="531"/>
    </location>
</feature>
<dbReference type="GO" id="GO:0015031">
    <property type="term" value="P:protein transport"/>
    <property type="evidence" value="ECO:0007669"/>
    <property type="project" value="UniProtKB-KW"/>
</dbReference>
<dbReference type="AlphaFoldDB" id="A0A1D3URC7"/>
<keyword evidence="10 13" id="KW-0143">Chaperone</keyword>
<keyword evidence="9 13" id="KW-0472">Membrane</keyword>
<dbReference type="GO" id="GO:0051205">
    <property type="term" value="P:protein insertion into membrane"/>
    <property type="evidence" value="ECO:0007669"/>
    <property type="project" value="TreeGrafter"/>
</dbReference>
<dbReference type="InterPro" id="IPR019998">
    <property type="entry name" value="Membr_insert_YidC"/>
</dbReference>
<feature type="transmembrane region" description="Helical" evidence="13">
    <location>
        <begin position="7"/>
        <end position="24"/>
    </location>
</feature>
<dbReference type="NCBIfam" id="NF002356">
    <property type="entry name" value="PRK01318.2-3"/>
    <property type="match status" value="1"/>
</dbReference>
<dbReference type="GO" id="GO:0005886">
    <property type="term" value="C:plasma membrane"/>
    <property type="evidence" value="ECO:0007669"/>
    <property type="project" value="UniProtKB-SubCell"/>
</dbReference>
<feature type="compositionally biased region" description="Basic and acidic residues" evidence="14">
    <location>
        <begin position="611"/>
        <end position="631"/>
    </location>
</feature>
<sequence>MSLDKNTIIGFILIGVILFLFTWLNRPTQEAIEAQQHYRDSLVRVEQARLEALNQSAKETQQTATEMPEDLPDSVRTERFRQNLSDFAVAAEGTEEFVTLENDKIEVKISSKGGKLSYARLKEYTTWDKQPLVLFDGADESDFGITMISANQRVINTSDLYFTPIPSADGQSVVMRLAIDDGRHMDFTYTLEPDNYMIRYTIESAGLNDILTPNTHSLDFTWRQKARKLEHGRKYEDQYTGLYYKYAADDVDKLSESKEDSKQIANRLKWIGYKNKYFATVIIADEAFTATTLESRLLTDTAHLKEFKTTTSVNFDLTSHKRIGFRYFIGPNKYHLLSEYDNGATKEHELSLDELVPMGYKWVRPINKYFVMPIFDFLSRYIASYGLIIFLLTLIVKFVLFPLTYKSYLSTAKMRVLRPQVEELKAKYPKKEQAMELQRATMELYNRAGASPMSGCLPMLLQFPILIALYGLFPTSIELRQQSFLWAKDLSTFDAVFSWNTNIPLITSFMGNHISLFCLLMTIVQIVYSKINMNMSNTGQQQMPGMAMMTYMMPVMFFFMFNQASAGLSYYFLISTLITILQTLSIRFMVNEEKLLAKLEENKKKPRKRAGWMERMAEMQRKQQAELERQQKQRAKQKQAQNYKRQERKK</sequence>
<dbReference type="PRINTS" id="PR00701">
    <property type="entry name" value="60KDINNERMP"/>
</dbReference>
<gene>
    <name evidence="13 17" type="primary">yidC</name>
    <name evidence="17" type="ORF">TFUB20_02246</name>
</gene>
<dbReference type="PANTHER" id="PTHR12428">
    <property type="entry name" value="OXA1"/>
    <property type="match status" value="1"/>
</dbReference>
<proteinExistence type="inferred from homology"/>